<keyword evidence="3" id="KW-1185">Reference proteome</keyword>
<feature type="region of interest" description="Disordered" evidence="1">
    <location>
        <begin position="54"/>
        <end position="76"/>
    </location>
</feature>
<dbReference type="AlphaFoldDB" id="A0ABD1XJN0"/>
<dbReference type="EMBL" id="JBHFFA010000008">
    <property type="protein sequence ID" value="KAL2609120.1"/>
    <property type="molecule type" value="Genomic_DNA"/>
</dbReference>
<reference evidence="2 3" key="1">
    <citation type="submission" date="2024-09" db="EMBL/GenBank/DDBJ databases">
        <title>Chromosome-scale assembly of Riccia fluitans.</title>
        <authorList>
            <person name="Paukszto L."/>
            <person name="Sawicki J."/>
            <person name="Karawczyk K."/>
            <person name="Piernik-Szablinska J."/>
            <person name="Szczecinska M."/>
            <person name="Mazdziarz M."/>
        </authorList>
    </citation>
    <scope>NUCLEOTIDE SEQUENCE [LARGE SCALE GENOMIC DNA]</scope>
    <source>
        <strain evidence="2">Rf_01</strain>
        <tissue evidence="2">Aerial parts of the thallus</tissue>
    </source>
</reference>
<feature type="compositionally biased region" description="Basic and acidic residues" evidence="1">
    <location>
        <begin position="1"/>
        <end position="12"/>
    </location>
</feature>
<gene>
    <name evidence="2" type="ORF">R1flu_027693</name>
</gene>
<protein>
    <submittedName>
        <fullName evidence="2">Uncharacterized protein</fullName>
    </submittedName>
</protein>
<dbReference type="Proteomes" id="UP001605036">
    <property type="component" value="Unassembled WGS sequence"/>
</dbReference>
<comment type="caution">
    <text evidence="2">The sequence shown here is derived from an EMBL/GenBank/DDBJ whole genome shotgun (WGS) entry which is preliminary data.</text>
</comment>
<name>A0ABD1XJN0_9MARC</name>
<evidence type="ECO:0000313" key="3">
    <source>
        <dbReference type="Proteomes" id="UP001605036"/>
    </source>
</evidence>
<feature type="region of interest" description="Disordered" evidence="1">
    <location>
        <begin position="1"/>
        <end position="40"/>
    </location>
</feature>
<evidence type="ECO:0000313" key="2">
    <source>
        <dbReference type="EMBL" id="KAL2609120.1"/>
    </source>
</evidence>
<organism evidence="2 3">
    <name type="scientific">Riccia fluitans</name>
    <dbReference type="NCBI Taxonomy" id="41844"/>
    <lineage>
        <taxon>Eukaryota</taxon>
        <taxon>Viridiplantae</taxon>
        <taxon>Streptophyta</taxon>
        <taxon>Embryophyta</taxon>
        <taxon>Marchantiophyta</taxon>
        <taxon>Marchantiopsida</taxon>
        <taxon>Marchantiidae</taxon>
        <taxon>Marchantiales</taxon>
        <taxon>Ricciaceae</taxon>
        <taxon>Riccia</taxon>
    </lineage>
</organism>
<accession>A0ABD1XJN0</accession>
<sequence length="94" mass="10577">MQWKGRAIEGTRGRKKQERPREQEQDQAGERTPGESARELKTVMLEPQRRFSAICAQRKRSQKKLPGAEDEEPMGDRIMSSLAHATAAAAVESN</sequence>
<proteinExistence type="predicted"/>
<evidence type="ECO:0000256" key="1">
    <source>
        <dbReference type="SAM" id="MobiDB-lite"/>
    </source>
</evidence>
<feature type="compositionally biased region" description="Basic and acidic residues" evidence="1">
    <location>
        <begin position="19"/>
        <end position="40"/>
    </location>
</feature>